<dbReference type="EMBL" id="LR134117">
    <property type="protein sequence ID" value="VDZ66019.1"/>
    <property type="molecule type" value="Genomic_DNA"/>
</dbReference>
<gene>
    <name evidence="2" type="ORF">NCTC11214_00158</name>
    <name evidence="3" type="ORF">NCTC11214_05764</name>
</gene>
<reference evidence="2 4" key="1">
    <citation type="submission" date="2018-12" db="EMBL/GenBank/DDBJ databases">
        <authorList>
            <consortium name="Pathogen Informatics"/>
        </authorList>
    </citation>
    <scope>NUCLEOTIDE SEQUENCE [LARGE SCALE GENOMIC DNA]</scope>
    <source>
        <strain evidence="2 4">NCTC11214</strain>
    </source>
</reference>
<dbReference type="EMBL" id="LR134117">
    <property type="protein sequence ID" value="VDZ51346.1"/>
    <property type="molecule type" value="Genomic_DNA"/>
</dbReference>
<evidence type="ECO:0000313" key="3">
    <source>
        <dbReference type="EMBL" id="VDZ66019.1"/>
    </source>
</evidence>
<organism evidence="2 4">
    <name type="scientific">Serratia odorifera</name>
    <dbReference type="NCBI Taxonomy" id="618"/>
    <lineage>
        <taxon>Bacteria</taxon>
        <taxon>Pseudomonadati</taxon>
        <taxon>Pseudomonadota</taxon>
        <taxon>Gammaproteobacteria</taxon>
        <taxon>Enterobacterales</taxon>
        <taxon>Yersiniaceae</taxon>
        <taxon>Serratia</taxon>
    </lineage>
</organism>
<dbReference type="KEGG" id="sof:NCTC11214_05764"/>
<evidence type="ECO:0000313" key="2">
    <source>
        <dbReference type="EMBL" id="VDZ51346.1"/>
    </source>
</evidence>
<dbReference type="KEGG" id="sof:NCTC11214_00158"/>
<proteinExistence type="predicted"/>
<feature type="region of interest" description="Disordered" evidence="1">
    <location>
        <begin position="1"/>
        <end position="22"/>
    </location>
</feature>
<dbReference type="AlphaFoldDB" id="A0A3S4EMJ0"/>
<accession>A0A3S4EMJ0</accession>
<evidence type="ECO:0000256" key="1">
    <source>
        <dbReference type="SAM" id="MobiDB-lite"/>
    </source>
</evidence>
<dbReference type="Proteomes" id="UP000281391">
    <property type="component" value="Chromosome"/>
</dbReference>
<name>A0A3S4EMJ0_SEROD</name>
<sequence length="52" mass="5613">MGSCNDNDRQDRDSPVPKARDGNKVQVIFEARRVGTALVLRTTVNVNTAGAV</sequence>
<protein>
    <submittedName>
        <fullName evidence="2">Uncharacterized protein</fullName>
    </submittedName>
</protein>
<evidence type="ECO:0000313" key="4">
    <source>
        <dbReference type="Proteomes" id="UP000281391"/>
    </source>
</evidence>